<feature type="region of interest" description="Disordered" evidence="1">
    <location>
        <begin position="39"/>
        <end position="66"/>
    </location>
</feature>
<organism evidence="2 3">
    <name type="scientific">Parachitinimonas caeni</name>
    <dbReference type="NCBI Taxonomy" id="3031301"/>
    <lineage>
        <taxon>Bacteria</taxon>
        <taxon>Pseudomonadati</taxon>
        <taxon>Pseudomonadota</taxon>
        <taxon>Betaproteobacteria</taxon>
        <taxon>Neisseriales</taxon>
        <taxon>Chitinibacteraceae</taxon>
        <taxon>Parachitinimonas</taxon>
    </lineage>
</organism>
<proteinExistence type="predicted"/>
<gene>
    <name evidence="2" type="ORF">PZA18_18330</name>
</gene>
<dbReference type="EMBL" id="JARRAF010000028">
    <property type="protein sequence ID" value="MDK2126004.1"/>
    <property type="molecule type" value="Genomic_DNA"/>
</dbReference>
<reference evidence="2" key="1">
    <citation type="submission" date="2023-03" db="EMBL/GenBank/DDBJ databases">
        <title>Chitinimonas shenzhenensis gen. nov., sp. nov., a novel member of family Burkholderiaceae isolated from activated sludge collected in Shen Zhen, China.</title>
        <authorList>
            <person name="Wang X."/>
        </authorList>
    </citation>
    <scope>NUCLEOTIDE SEQUENCE</scope>
    <source>
        <strain evidence="2">DQS-5</strain>
    </source>
</reference>
<evidence type="ECO:0000313" key="2">
    <source>
        <dbReference type="EMBL" id="MDK2126004.1"/>
    </source>
</evidence>
<protein>
    <submittedName>
        <fullName evidence="2">Uncharacterized protein</fullName>
    </submittedName>
</protein>
<accession>A0ABT7E107</accession>
<comment type="caution">
    <text evidence="2">The sequence shown here is derived from an EMBL/GenBank/DDBJ whole genome shotgun (WGS) entry which is preliminary data.</text>
</comment>
<name>A0ABT7E107_9NEIS</name>
<dbReference type="Proteomes" id="UP001172778">
    <property type="component" value="Unassembled WGS sequence"/>
</dbReference>
<evidence type="ECO:0000256" key="1">
    <source>
        <dbReference type="SAM" id="MobiDB-lite"/>
    </source>
</evidence>
<keyword evidence="3" id="KW-1185">Reference proteome</keyword>
<evidence type="ECO:0000313" key="3">
    <source>
        <dbReference type="Proteomes" id="UP001172778"/>
    </source>
</evidence>
<dbReference type="RefSeq" id="WP_284102318.1">
    <property type="nucleotide sequence ID" value="NZ_JARRAF010000028.1"/>
</dbReference>
<sequence length="219" mass="24099">MANNRLPNPEPRHACWRGWRLLVGLLTGTIALTNGAVATEAPASSPPPPAVDSAVSHVPDGPKNSSSLASIRAWQVQVSATPMGWPWSSPPRHSVKLRDAGPAQTLYCVGGGARSGEYRLFGHHRGRVRVLSGIIEQAHHPVYRLRHQVAGWHDFQTYLPNWGSGGHEVTAITYRWQGNVYRPIQFQSGRWCDFPYFHQTSPECLASQPNFPAAITPDS</sequence>